<dbReference type="OrthoDB" id="4834362at2759"/>
<proteinExistence type="inferred from homology"/>
<keyword evidence="3 8" id="KW-0349">Heme</keyword>
<dbReference type="GO" id="GO:0020037">
    <property type="term" value="F:heme binding"/>
    <property type="evidence" value="ECO:0007669"/>
    <property type="project" value="InterPro"/>
</dbReference>
<dbReference type="STRING" id="1237896.T0KXP1"/>
<dbReference type="InterPro" id="IPR001128">
    <property type="entry name" value="Cyt_P450"/>
</dbReference>
<dbReference type="InterPro" id="IPR002403">
    <property type="entry name" value="Cyt_P450_E_grp-IV"/>
</dbReference>
<dbReference type="Gene3D" id="1.10.630.10">
    <property type="entry name" value="Cytochrome P450"/>
    <property type="match status" value="1"/>
</dbReference>
<dbReference type="PANTHER" id="PTHR46206">
    <property type="entry name" value="CYTOCHROME P450"/>
    <property type="match status" value="1"/>
</dbReference>
<organism evidence="10 11">
    <name type="scientific">Colletotrichum gloeosporioides (strain Cg-14)</name>
    <name type="common">Anthracnose fungus</name>
    <name type="synonym">Glomerella cingulata</name>
    <dbReference type="NCBI Taxonomy" id="1237896"/>
    <lineage>
        <taxon>Eukaryota</taxon>
        <taxon>Fungi</taxon>
        <taxon>Dikarya</taxon>
        <taxon>Ascomycota</taxon>
        <taxon>Pezizomycotina</taxon>
        <taxon>Sordariomycetes</taxon>
        <taxon>Hypocreomycetidae</taxon>
        <taxon>Glomerellales</taxon>
        <taxon>Glomerellaceae</taxon>
        <taxon>Colletotrichum</taxon>
        <taxon>Colletotrichum gloeosporioides species complex</taxon>
    </lineage>
</organism>
<keyword evidence="5 9" id="KW-0560">Oxidoreductase</keyword>
<dbReference type="GO" id="GO:0016705">
    <property type="term" value="F:oxidoreductase activity, acting on paired donors, with incorporation or reduction of molecular oxygen"/>
    <property type="evidence" value="ECO:0007669"/>
    <property type="project" value="InterPro"/>
</dbReference>
<dbReference type="Proteomes" id="UP000015530">
    <property type="component" value="Unassembled WGS sequence"/>
</dbReference>
<evidence type="ECO:0000256" key="4">
    <source>
        <dbReference type="ARBA" id="ARBA00022723"/>
    </source>
</evidence>
<accession>T0KXP1</accession>
<comment type="caution">
    <text evidence="10">The sequence shown here is derived from an EMBL/GenBank/DDBJ whole genome shotgun (WGS) entry which is preliminary data.</text>
</comment>
<name>T0KXP1_COLGC</name>
<comment type="cofactor">
    <cofactor evidence="1 8">
        <name>heme</name>
        <dbReference type="ChEBI" id="CHEBI:30413"/>
    </cofactor>
</comment>
<evidence type="ECO:0000256" key="3">
    <source>
        <dbReference type="ARBA" id="ARBA00022617"/>
    </source>
</evidence>
<evidence type="ECO:0000256" key="6">
    <source>
        <dbReference type="ARBA" id="ARBA00023004"/>
    </source>
</evidence>
<evidence type="ECO:0000256" key="9">
    <source>
        <dbReference type="RuleBase" id="RU000461"/>
    </source>
</evidence>
<dbReference type="GO" id="GO:0005506">
    <property type="term" value="F:iron ion binding"/>
    <property type="evidence" value="ECO:0007669"/>
    <property type="project" value="InterPro"/>
</dbReference>
<dbReference type="PANTHER" id="PTHR46206:SF2">
    <property type="entry name" value="CYTOCHROME P450 MONOOXYGENASE AUSG-RELATED"/>
    <property type="match status" value="1"/>
</dbReference>
<dbReference type="InterPro" id="IPR017972">
    <property type="entry name" value="Cyt_P450_CS"/>
</dbReference>
<keyword evidence="4 8" id="KW-0479">Metal-binding</keyword>
<dbReference type="PROSITE" id="PS00086">
    <property type="entry name" value="CYTOCHROME_P450"/>
    <property type="match status" value="1"/>
</dbReference>
<evidence type="ECO:0000256" key="2">
    <source>
        <dbReference type="ARBA" id="ARBA00010617"/>
    </source>
</evidence>
<dbReference type="InterPro" id="IPR036396">
    <property type="entry name" value="Cyt_P450_sf"/>
</dbReference>
<dbReference type="AlphaFoldDB" id="T0KXP1"/>
<sequence length="259" mass="29791">MIYLRKLVRDSKIIEPELAARRASRGDIKKPQNSLSWLDDVRGDRSFDVVSGQLLLTVAAIHTTSSVVTATTYDLIWNMEYIPMLHDKIIHVENELHDKIIRVENEDRGWEKTSLYKLKLMDSCMKEGQRLIVLGPTQAILALEYFPKGRKIHDKETFSSNADNFVGHQFLRMRELPGQENNWQFVSTIPEFLSFGHGKHACPGRFFASNDIKIAPIHLLMKYDWDIVGKKPKSAVKARFVPDPETLVAYRSRTPEIDI</sequence>
<keyword evidence="7 9" id="KW-0503">Monooxygenase</keyword>
<evidence type="ECO:0000256" key="7">
    <source>
        <dbReference type="ARBA" id="ARBA00023033"/>
    </source>
</evidence>
<keyword evidence="6 8" id="KW-0408">Iron</keyword>
<evidence type="ECO:0000313" key="11">
    <source>
        <dbReference type="Proteomes" id="UP000015530"/>
    </source>
</evidence>
<dbReference type="Pfam" id="PF00067">
    <property type="entry name" value="p450"/>
    <property type="match status" value="1"/>
</dbReference>
<dbReference type="OMA" id="ERAINQD"/>
<evidence type="ECO:0008006" key="12">
    <source>
        <dbReference type="Google" id="ProtNLM"/>
    </source>
</evidence>
<dbReference type="SUPFAM" id="SSF48264">
    <property type="entry name" value="Cytochrome P450"/>
    <property type="match status" value="1"/>
</dbReference>
<evidence type="ECO:0000313" key="10">
    <source>
        <dbReference type="EMBL" id="EQB57238.1"/>
    </source>
</evidence>
<dbReference type="PRINTS" id="PR00465">
    <property type="entry name" value="EP450IV"/>
</dbReference>
<dbReference type="EMBL" id="AMYD01000544">
    <property type="protein sequence ID" value="EQB57238.1"/>
    <property type="molecule type" value="Genomic_DNA"/>
</dbReference>
<dbReference type="GO" id="GO:0004497">
    <property type="term" value="F:monooxygenase activity"/>
    <property type="evidence" value="ECO:0007669"/>
    <property type="project" value="UniProtKB-KW"/>
</dbReference>
<evidence type="ECO:0000256" key="8">
    <source>
        <dbReference type="PIRSR" id="PIRSR602403-1"/>
    </source>
</evidence>
<feature type="binding site" description="axial binding residue" evidence="8">
    <location>
        <position position="202"/>
    </location>
    <ligand>
        <name>heme</name>
        <dbReference type="ChEBI" id="CHEBI:30413"/>
    </ligand>
    <ligandPart>
        <name>Fe</name>
        <dbReference type="ChEBI" id="CHEBI:18248"/>
    </ligandPart>
</feature>
<protein>
    <recommendedName>
        <fullName evidence="12">Cytochrome P450</fullName>
    </recommendedName>
</protein>
<dbReference type="HOGENOM" id="CLU_022195_1_2_1"/>
<comment type="similarity">
    <text evidence="2 9">Belongs to the cytochrome P450 family.</text>
</comment>
<evidence type="ECO:0000256" key="1">
    <source>
        <dbReference type="ARBA" id="ARBA00001971"/>
    </source>
</evidence>
<evidence type="ECO:0000256" key="5">
    <source>
        <dbReference type="ARBA" id="ARBA00023002"/>
    </source>
</evidence>
<gene>
    <name evidence="10" type="ORF">CGLO_02656</name>
</gene>
<reference evidence="11" key="1">
    <citation type="journal article" date="2013" name="Mol. Plant Microbe Interact.">
        <title>Global aspects of pacC regulation of pathogenicity genes in Colletotrichum gloeosporioides as revealed by transcriptome analysis.</title>
        <authorList>
            <person name="Alkan N."/>
            <person name="Meng X."/>
            <person name="Friedlander G."/>
            <person name="Reuveni E."/>
            <person name="Sukno S."/>
            <person name="Sherman A."/>
            <person name="Thon M."/>
            <person name="Fluhr R."/>
            <person name="Prusky D."/>
        </authorList>
    </citation>
    <scope>NUCLEOTIDE SEQUENCE [LARGE SCALE GENOMIC DNA]</scope>
    <source>
        <strain evidence="11">Cg-14</strain>
    </source>
</reference>